<comment type="pathway">
    <text evidence="5">Cofactor biosynthesis; nicotinate biosynthesis; nicotinate from nicotinamide: step 1/1.</text>
</comment>
<dbReference type="GO" id="GO:0008936">
    <property type="term" value="F:nicotinamidase activity"/>
    <property type="evidence" value="ECO:0007669"/>
    <property type="project" value="UniProtKB-EC"/>
</dbReference>
<dbReference type="FunFam" id="3.40.50.850:FF:000006">
    <property type="entry name" value="Bifunctional pyrazinamidase/nicotinamidase"/>
    <property type="match status" value="1"/>
</dbReference>
<gene>
    <name evidence="9" type="ORF">CYY_004810</name>
</gene>
<evidence type="ECO:0000313" key="9">
    <source>
        <dbReference type="EMBL" id="KAF2073886.1"/>
    </source>
</evidence>
<dbReference type="EC" id="3.5.1.19" evidence="6"/>
<reference evidence="9" key="1">
    <citation type="submission" date="2020-01" db="EMBL/GenBank/DDBJ databases">
        <title>Development of genomics and gene disruption for Polysphondylium violaceum indicates a role for the polyketide synthase stlB in stalk morphogenesis.</title>
        <authorList>
            <person name="Narita B."/>
            <person name="Kawabe Y."/>
            <person name="Kin K."/>
            <person name="Saito T."/>
            <person name="Gibbs R."/>
            <person name="Kuspa A."/>
            <person name="Muzny D."/>
            <person name="Queller D."/>
            <person name="Richards S."/>
            <person name="Strassman J."/>
            <person name="Sucgang R."/>
            <person name="Worley K."/>
            <person name="Schaap P."/>
        </authorList>
    </citation>
    <scope>NUCLEOTIDE SEQUENCE</scope>
    <source>
        <strain evidence="9">QSvi11</strain>
    </source>
</reference>
<dbReference type="AlphaFoldDB" id="A0A8J4Q4P8"/>
<name>A0A8J4Q4P8_9MYCE</name>
<dbReference type="InterPro" id="IPR000868">
    <property type="entry name" value="Isochorismatase-like_dom"/>
</dbReference>
<keyword evidence="2" id="KW-0662">Pyridine nucleotide biosynthesis</keyword>
<keyword evidence="3" id="KW-0479">Metal-binding</keyword>
<dbReference type="OrthoDB" id="1739143at2759"/>
<protein>
    <recommendedName>
        <fullName evidence="6">nicotinamidase</fullName>
        <ecNumber evidence="6">3.5.1.19</ecNumber>
    </recommendedName>
    <alternativeName>
        <fullName evidence="7">Nicotinamide deamidase</fullName>
    </alternativeName>
</protein>
<dbReference type="SUPFAM" id="SSF52499">
    <property type="entry name" value="Isochorismatase-like hydrolases"/>
    <property type="match status" value="1"/>
</dbReference>
<evidence type="ECO:0000256" key="6">
    <source>
        <dbReference type="ARBA" id="ARBA00039017"/>
    </source>
</evidence>
<dbReference type="Pfam" id="PF00857">
    <property type="entry name" value="Isochorismatase"/>
    <property type="match status" value="1"/>
</dbReference>
<evidence type="ECO:0000256" key="5">
    <source>
        <dbReference type="ARBA" id="ARBA00037900"/>
    </source>
</evidence>
<evidence type="ECO:0000256" key="2">
    <source>
        <dbReference type="ARBA" id="ARBA00022642"/>
    </source>
</evidence>
<organism evidence="9 10">
    <name type="scientific">Polysphondylium violaceum</name>
    <dbReference type="NCBI Taxonomy" id="133409"/>
    <lineage>
        <taxon>Eukaryota</taxon>
        <taxon>Amoebozoa</taxon>
        <taxon>Evosea</taxon>
        <taxon>Eumycetozoa</taxon>
        <taxon>Dictyostelia</taxon>
        <taxon>Dictyosteliales</taxon>
        <taxon>Dictyosteliaceae</taxon>
        <taxon>Polysphondylium</taxon>
    </lineage>
</organism>
<evidence type="ECO:0000256" key="3">
    <source>
        <dbReference type="ARBA" id="ARBA00022723"/>
    </source>
</evidence>
<dbReference type="Gene3D" id="3.40.50.850">
    <property type="entry name" value="Isochorismatase-like"/>
    <property type="match status" value="1"/>
</dbReference>
<dbReference type="EMBL" id="AJWJ01000177">
    <property type="protein sequence ID" value="KAF2073886.1"/>
    <property type="molecule type" value="Genomic_DNA"/>
</dbReference>
<dbReference type="InterPro" id="IPR036380">
    <property type="entry name" value="Isochorismatase-like_sf"/>
</dbReference>
<evidence type="ECO:0000313" key="10">
    <source>
        <dbReference type="Proteomes" id="UP000695562"/>
    </source>
</evidence>
<evidence type="ECO:0000259" key="8">
    <source>
        <dbReference type="Pfam" id="PF00857"/>
    </source>
</evidence>
<comment type="similarity">
    <text evidence="1">Belongs to the isochorismatase family.</text>
</comment>
<evidence type="ECO:0000256" key="1">
    <source>
        <dbReference type="ARBA" id="ARBA00006336"/>
    </source>
</evidence>
<sequence length="270" mass="31107">MSCLLIIDVQNDFMQGGSLQVSDSMDILKPINTLRKQHNNLFDLIVLSQDWHPFNHMSFASNHANKKVFDTINLNGSNQILWPNHCVQESFGSEIHKGLHREKSDIIIKKGTNPTIDSYSAFMDNDKKHKTELESILKKNNITTVYICGLATDYCVYYSCLDAASLGFKTYFLQDASKGVSKDTTAKAIENMIKYNIKHLKLTLIFCFWLEPILINREYSTTSTPFLYPIENKPFQKWIDLFNKETKHVEDKLDKAIDDLNSVTDREIRP</sequence>
<dbReference type="Proteomes" id="UP000695562">
    <property type="component" value="Unassembled WGS sequence"/>
</dbReference>
<proteinExistence type="inferred from homology"/>
<feature type="domain" description="Isochorismatase-like" evidence="8">
    <location>
        <begin position="2"/>
        <end position="195"/>
    </location>
</feature>
<comment type="caution">
    <text evidence="9">The sequence shown here is derived from an EMBL/GenBank/DDBJ whole genome shotgun (WGS) entry which is preliminary data.</text>
</comment>
<dbReference type="InterPro" id="IPR052347">
    <property type="entry name" value="Isochorismatase_Nicotinamidase"/>
</dbReference>
<evidence type="ECO:0000256" key="4">
    <source>
        <dbReference type="ARBA" id="ARBA00022801"/>
    </source>
</evidence>
<dbReference type="GO" id="GO:0019363">
    <property type="term" value="P:pyridine nucleotide biosynthetic process"/>
    <property type="evidence" value="ECO:0007669"/>
    <property type="project" value="UniProtKB-KW"/>
</dbReference>
<dbReference type="PANTHER" id="PTHR11080">
    <property type="entry name" value="PYRAZINAMIDASE/NICOTINAMIDASE"/>
    <property type="match status" value="1"/>
</dbReference>
<keyword evidence="10" id="KW-1185">Reference proteome</keyword>
<dbReference type="PANTHER" id="PTHR11080:SF2">
    <property type="entry name" value="LD05707P"/>
    <property type="match status" value="1"/>
</dbReference>
<dbReference type="NCBIfam" id="NF008623">
    <property type="entry name" value="PRK11609.1"/>
    <property type="match status" value="1"/>
</dbReference>
<dbReference type="CDD" id="cd01011">
    <property type="entry name" value="nicotinamidase"/>
    <property type="match status" value="1"/>
</dbReference>
<dbReference type="GO" id="GO:0046872">
    <property type="term" value="F:metal ion binding"/>
    <property type="evidence" value="ECO:0007669"/>
    <property type="project" value="UniProtKB-KW"/>
</dbReference>
<evidence type="ECO:0000256" key="7">
    <source>
        <dbReference type="ARBA" id="ARBA00043224"/>
    </source>
</evidence>
<accession>A0A8J4Q4P8</accession>
<keyword evidence="4" id="KW-0378">Hydrolase</keyword>